<dbReference type="Proteomes" id="UP000238479">
    <property type="component" value="Chromosome 5"/>
</dbReference>
<feature type="compositionally biased region" description="Basic and acidic residues" evidence="9">
    <location>
        <begin position="772"/>
        <end position="797"/>
    </location>
</feature>
<dbReference type="GO" id="GO:0008270">
    <property type="term" value="F:zinc ion binding"/>
    <property type="evidence" value="ECO:0007669"/>
    <property type="project" value="UniProtKB-KW"/>
</dbReference>
<keyword evidence="6" id="KW-0238">DNA-binding</keyword>
<dbReference type="FunFam" id="2.40.330.10:FF:000006">
    <property type="entry name" value="B3 domain-containing transcription repressor VAL1"/>
    <property type="match status" value="1"/>
</dbReference>
<feature type="compositionally biased region" description="Polar residues" evidence="9">
    <location>
        <begin position="461"/>
        <end position="484"/>
    </location>
</feature>
<evidence type="ECO:0000256" key="5">
    <source>
        <dbReference type="ARBA" id="ARBA00023015"/>
    </source>
</evidence>
<keyword evidence="7" id="KW-0804">Transcription</keyword>
<dbReference type="Pfam" id="PF02362">
    <property type="entry name" value="B3"/>
    <property type="match status" value="1"/>
</dbReference>
<evidence type="ECO:0000256" key="6">
    <source>
        <dbReference type="ARBA" id="ARBA00023125"/>
    </source>
</evidence>
<feature type="region of interest" description="Disordered" evidence="9">
    <location>
        <begin position="525"/>
        <end position="547"/>
    </location>
</feature>
<organism evidence="12 13">
    <name type="scientific">Rosa chinensis</name>
    <name type="common">China rose</name>
    <dbReference type="NCBI Taxonomy" id="74649"/>
    <lineage>
        <taxon>Eukaryota</taxon>
        <taxon>Viridiplantae</taxon>
        <taxon>Streptophyta</taxon>
        <taxon>Embryophyta</taxon>
        <taxon>Tracheophyta</taxon>
        <taxon>Spermatophyta</taxon>
        <taxon>Magnoliopsida</taxon>
        <taxon>eudicotyledons</taxon>
        <taxon>Gunneridae</taxon>
        <taxon>Pentapetalae</taxon>
        <taxon>rosids</taxon>
        <taxon>fabids</taxon>
        <taxon>Rosales</taxon>
        <taxon>Rosaceae</taxon>
        <taxon>Rosoideae</taxon>
        <taxon>Rosoideae incertae sedis</taxon>
        <taxon>Rosa</taxon>
    </lineage>
</organism>
<proteinExistence type="predicted"/>
<dbReference type="PANTHER" id="PTHR46245">
    <property type="entry name" value="B3 DOMAIN-CONTAINING PROTEIN OS07G0563300"/>
    <property type="match status" value="1"/>
</dbReference>
<evidence type="ECO:0000256" key="9">
    <source>
        <dbReference type="SAM" id="MobiDB-lite"/>
    </source>
</evidence>
<dbReference type="Gramene" id="PRQ34811">
    <property type="protein sequence ID" value="PRQ34811"/>
    <property type="gene ID" value="RchiOBHm_Chr5g0073201"/>
</dbReference>
<feature type="compositionally biased region" description="Basic and acidic residues" evidence="9">
    <location>
        <begin position="500"/>
        <end position="509"/>
    </location>
</feature>
<feature type="region of interest" description="Disordered" evidence="9">
    <location>
        <begin position="770"/>
        <end position="868"/>
    </location>
</feature>
<evidence type="ECO:0000256" key="8">
    <source>
        <dbReference type="ARBA" id="ARBA00023242"/>
    </source>
</evidence>
<evidence type="ECO:0000256" key="7">
    <source>
        <dbReference type="ARBA" id="ARBA00023163"/>
    </source>
</evidence>
<evidence type="ECO:0000256" key="2">
    <source>
        <dbReference type="ARBA" id="ARBA00022723"/>
    </source>
</evidence>
<evidence type="ECO:0000259" key="11">
    <source>
        <dbReference type="PROSITE" id="PS51050"/>
    </source>
</evidence>
<dbReference type="OMA" id="GWRECRT"/>
<evidence type="ECO:0000313" key="12">
    <source>
        <dbReference type="EMBL" id="PRQ34811.1"/>
    </source>
</evidence>
<evidence type="ECO:0000313" key="13">
    <source>
        <dbReference type="Proteomes" id="UP000238479"/>
    </source>
</evidence>
<keyword evidence="13" id="KW-1185">Reference proteome</keyword>
<evidence type="ECO:0000256" key="3">
    <source>
        <dbReference type="ARBA" id="ARBA00022771"/>
    </source>
</evidence>
<evidence type="ECO:0000256" key="4">
    <source>
        <dbReference type="ARBA" id="ARBA00022833"/>
    </source>
</evidence>
<dbReference type="GO" id="GO:0005634">
    <property type="term" value="C:nucleus"/>
    <property type="evidence" value="ECO:0007669"/>
    <property type="project" value="UniProtKB-SubCell"/>
</dbReference>
<comment type="subcellular location">
    <subcellularLocation>
        <location evidence="1">Nucleus</location>
    </subcellularLocation>
</comment>
<keyword evidence="4" id="KW-0862">Zinc</keyword>
<dbReference type="Gene3D" id="2.40.330.10">
    <property type="entry name" value="DNA-binding pseudobarrel domain"/>
    <property type="match status" value="1"/>
</dbReference>
<dbReference type="InterPro" id="IPR015300">
    <property type="entry name" value="DNA-bd_pseudobarrel_sf"/>
</dbReference>
<dbReference type="Pfam" id="PF25813">
    <property type="entry name" value="zf_VAL1_N"/>
    <property type="match status" value="1"/>
</dbReference>
<evidence type="ECO:0000259" key="10">
    <source>
        <dbReference type="PROSITE" id="PS50863"/>
    </source>
</evidence>
<feature type="region of interest" description="Disordered" evidence="9">
    <location>
        <begin position="461"/>
        <end position="509"/>
    </location>
</feature>
<dbReference type="InterPro" id="IPR003340">
    <property type="entry name" value="B3_DNA-bd"/>
</dbReference>
<dbReference type="EMBL" id="PDCK01000043">
    <property type="protein sequence ID" value="PRQ34811.1"/>
    <property type="molecule type" value="Genomic_DNA"/>
</dbReference>
<feature type="domain" description="CW-type" evidence="11">
    <location>
        <begin position="615"/>
        <end position="665"/>
    </location>
</feature>
<dbReference type="CDD" id="cd10017">
    <property type="entry name" value="B3_DNA"/>
    <property type="match status" value="1"/>
</dbReference>
<feature type="domain" description="TF-B3" evidence="10">
    <location>
        <begin position="356"/>
        <end position="457"/>
    </location>
</feature>
<dbReference type="OrthoDB" id="757982at2759"/>
<comment type="caution">
    <text evidence="12">The sequence shown here is derived from an EMBL/GenBank/DDBJ whole genome shotgun (WGS) entry which is preliminary data.</text>
</comment>
<accession>A0A2P6QKW1</accession>
<dbReference type="PANTHER" id="PTHR46245:SF3">
    <property type="entry name" value="B3 DOMAIN-CONTAINING TRANSCRIPTION REPRESSOR VAL1"/>
    <property type="match status" value="1"/>
</dbReference>
<gene>
    <name evidence="12" type="ORF">RchiOBHm_Chr5g0073201</name>
</gene>
<dbReference type="Pfam" id="PF07496">
    <property type="entry name" value="zf-CW"/>
    <property type="match status" value="1"/>
</dbReference>
<dbReference type="GO" id="GO:0003677">
    <property type="term" value="F:DNA binding"/>
    <property type="evidence" value="ECO:0007669"/>
    <property type="project" value="UniProtKB-KW"/>
</dbReference>
<dbReference type="SMART" id="SM01019">
    <property type="entry name" value="B3"/>
    <property type="match status" value="1"/>
</dbReference>
<keyword evidence="3" id="KW-0863">Zinc-finger</keyword>
<name>A0A2P6QKW1_ROSCH</name>
<dbReference type="Gene3D" id="3.30.40.100">
    <property type="match status" value="1"/>
</dbReference>
<keyword evidence="2" id="KW-0479">Metal-binding</keyword>
<dbReference type="SUPFAM" id="SSF101936">
    <property type="entry name" value="DNA-binding pseudobarrel domain"/>
    <property type="match status" value="1"/>
</dbReference>
<dbReference type="GO" id="GO:0045892">
    <property type="term" value="P:negative regulation of DNA-templated transcription"/>
    <property type="evidence" value="ECO:0007669"/>
    <property type="project" value="EnsemblPlants"/>
</dbReference>
<dbReference type="PROSITE" id="PS50863">
    <property type="entry name" value="B3"/>
    <property type="match status" value="1"/>
</dbReference>
<dbReference type="PROSITE" id="PS51050">
    <property type="entry name" value="ZF_CW"/>
    <property type="match status" value="1"/>
</dbReference>
<feature type="compositionally biased region" description="Low complexity" evidence="9">
    <location>
        <begin position="847"/>
        <end position="868"/>
    </location>
</feature>
<protein>
    <submittedName>
        <fullName evidence="12">Putative transcription factor &amp; chromatin remodeling CW-Zn-B3/VAL family</fullName>
    </submittedName>
</protein>
<evidence type="ECO:0000256" key="1">
    <source>
        <dbReference type="ARBA" id="ARBA00004123"/>
    </source>
</evidence>
<sequence length="965" mass="106337">MATKICMNVSCGTSNTHEWKNGWPLRSGGFAHLCYKCGAAYEKSVFCDTFHLRETGWRDCSSCHKPLHCGCVASRSLYECLDYGGVGCIACANSSQPRVIQRNDVLNGFGGLTLSNASDRKSTSVEYRAVGDTVDEGKFLQLCGTVDEGKLLQLCKIMEANESTLLPQSPTGEESVFLESNLLPRPQRDDISESLGQTKGQEVIHQIGEVSTGFFSATQSSIGSLTFAQPDNGRTMLEVNHMSIPSSQPSLSMSLGAPSATPNFVQPFSGGHVDIRDQSKSPSAFQQVQKPRPILPRPLKPALPISLETNKGARIARPPAEGRGKNQLLPRYWPRITDQELQKLSGALNSTIVPLFEKVLSASDAGRIGRLVLPKACAEAYFPPISQSEGLPLRIQDVKGNEWTFQFRFWPNNNSRMYVLEGVTPCIQSMQLQAGDTVTFSRIDPGNKLVIGFRKASQSVNMQGTQTSVLPNGTPGETSFSSENLAAGSGDSSLFHMNKGSKDPHLNSPSDHHLAEWDTYMQKSENGHRTSEDLLQPVSNSEKKRTRNIGPKSKRLLMHSEDVLELRLTWEEAQDLLRPPPSVKPSIVTIEDFEFEEYDEPPVFGKRSIFTTGPSKRQEQWAQCDNCSKWRKLPVDILLPPKWTCSDNSWDSSRCSCAAPEEMSPKQLDNLLSSSLSLKGLKKRRKIIEKKEAEEQEPSGLDALASAAILGDNVRDSGEQLVGATTKHPRHRPGCTCIVCIQPPSGKGKHKPSCKCNVCLTVKRRFTTMMQRKNEKRQLEREAENSQRKNDKHKDESEVNGITSGDTALHMNHSAENSQRNNNNHKDESEMNGTTSGDAGLHRNHSSENGASSSHSRTQAAAAESSSARQIDLNCEPFGLFRNSTLQDLLKLAKAASAARPLEKYTNENSLRTMMCEEQAGLASCSLTQANGDNERRLPNEARISSVAWDCPSIGDKVYREPDLD</sequence>
<dbReference type="STRING" id="74649.A0A2P6QKW1"/>
<dbReference type="AlphaFoldDB" id="A0A2P6QKW1"/>
<keyword evidence="5" id="KW-0805">Transcription regulation</keyword>
<keyword evidence="8" id="KW-0539">Nucleus</keyword>
<reference evidence="12 13" key="1">
    <citation type="journal article" date="2018" name="Nat. Genet.">
        <title>The Rosa genome provides new insights in the design of modern roses.</title>
        <authorList>
            <person name="Bendahmane M."/>
        </authorList>
    </citation>
    <scope>NUCLEOTIDE SEQUENCE [LARGE SCALE GENOMIC DNA]</scope>
    <source>
        <strain evidence="13">cv. Old Blush</strain>
    </source>
</reference>
<dbReference type="InterPro" id="IPR057743">
    <property type="entry name" value="Zfn_VAL1-3_N"/>
</dbReference>
<dbReference type="InterPro" id="IPR011124">
    <property type="entry name" value="Znf_CW"/>
</dbReference>